<gene>
    <name evidence="9" type="ORF">J2S01_002877</name>
</gene>
<comment type="cofactor">
    <cofactor evidence="2">
        <name>Co(2+)</name>
        <dbReference type="ChEBI" id="CHEBI:48828"/>
    </cofactor>
</comment>
<evidence type="ECO:0000259" key="8">
    <source>
        <dbReference type="Pfam" id="PF24621"/>
    </source>
</evidence>
<dbReference type="PIRSF" id="PIRSF001455">
    <property type="entry name" value="DHQ_synth"/>
    <property type="match status" value="1"/>
</dbReference>
<accession>A0ABT9YD71</accession>
<evidence type="ECO:0000256" key="2">
    <source>
        <dbReference type="ARBA" id="ARBA00001941"/>
    </source>
</evidence>
<dbReference type="PANTHER" id="PTHR43622">
    <property type="entry name" value="3-DEHYDROQUINATE SYNTHASE"/>
    <property type="match status" value="1"/>
</dbReference>
<dbReference type="SUPFAM" id="SSF56796">
    <property type="entry name" value="Dehydroquinate synthase-like"/>
    <property type="match status" value="1"/>
</dbReference>
<dbReference type="InterPro" id="IPR030963">
    <property type="entry name" value="DHQ_synth_fam"/>
</dbReference>
<evidence type="ECO:0000313" key="10">
    <source>
        <dbReference type="Proteomes" id="UP001239167"/>
    </source>
</evidence>
<evidence type="ECO:0000256" key="3">
    <source>
        <dbReference type="ARBA" id="ARBA00022723"/>
    </source>
</evidence>
<proteinExistence type="predicted"/>
<name>A0ABT9YD71_9FIRM</name>
<dbReference type="Pfam" id="PF24621">
    <property type="entry name" value="DHQS_C"/>
    <property type="match status" value="1"/>
</dbReference>
<evidence type="ECO:0000259" key="7">
    <source>
        <dbReference type="Pfam" id="PF01761"/>
    </source>
</evidence>
<dbReference type="Gene3D" id="3.40.50.1970">
    <property type="match status" value="1"/>
</dbReference>
<dbReference type="InterPro" id="IPR030960">
    <property type="entry name" value="DHQS/DOIS_N"/>
</dbReference>
<keyword evidence="10" id="KW-1185">Reference proteome</keyword>
<feature type="domain" description="3-dehydroquinate synthase C-terminal" evidence="8">
    <location>
        <begin position="177"/>
        <end position="320"/>
    </location>
</feature>
<keyword evidence="5 9" id="KW-0456">Lyase</keyword>
<sequence>MNENFHYNIDIKSHFKTYNVEFSETLSDVMDFVRRSETFFVLDNRVFDLYRDKLPCFPKERLFLVEANENKKNIWTVLDICEKMTNMPSKRNTHIISIGGGIIQDITGFVASCLYRGIYWTFYPTTLLAACDSCIGGKSSLNYKGFKNLLGSFYPPDKIKIYSQFFHTLTLRDYCSGLGEVVKFNTIIGESGIEHIEKDIDEILKHNYMKLFTYIRSSLEFKKNFIEEDEFDKNSRILLNFAHTFGHAYETTSEYKIPHGLAVVLGMVTANNISVQRKFISIEYAARIEKICRKILQDIEIKKEWFILNSIISAIHKDKKQTNQSITAILLKNNHQLDVFKDIRTSEIDRAISHLIVELDIN</sequence>
<evidence type="ECO:0000256" key="5">
    <source>
        <dbReference type="ARBA" id="ARBA00023239"/>
    </source>
</evidence>
<dbReference type="NCBIfam" id="TIGR04425">
    <property type="entry name" value="P_lya_rel_AroB"/>
    <property type="match status" value="1"/>
</dbReference>
<evidence type="ECO:0000256" key="1">
    <source>
        <dbReference type="ARBA" id="ARBA00001911"/>
    </source>
</evidence>
<dbReference type="GO" id="GO:0003856">
    <property type="term" value="F:3-dehydroquinate synthase activity"/>
    <property type="evidence" value="ECO:0007669"/>
    <property type="project" value="UniProtKB-EC"/>
</dbReference>
<feature type="domain" description="3-dehydroquinate synthase N-terminal" evidence="7">
    <location>
        <begin position="64"/>
        <end position="173"/>
    </location>
</feature>
<keyword evidence="4" id="KW-0520">NAD</keyword>
<comment type="cofactor">
    <cofactor evidence="1">
        <name>NAD(+)</name>
        <dbReference type="ChEBI" id="CHEBI:57540"/>
    </cofactor>
</comment>
<reference evidence="9 10" key="1">
    <citation type="submission" date="2023-07" db="EMBL/GenBank/DDBJ databases">
        <title>Genomic Encyclopedia of Type Strains, Phase IV (KMG-IV): sequencing the most valuable type-strain genomes for metagenomic binning, comparative biology and taxonomic classification.</title>
        <authorList>
            <person name="Goeker M."/>
        </authorList>
    </citation>
    <scope>NUCLEOTIDE SEQUENCE [LARGE SCALE GENOMIC DNA]</scope>
    <source>
        <strain evidence="9 10">DSM 16980</strain>
    </source>
</reference>
<dbReference type="InterPro" id="IPR050071">
    <property type="entry name" value="Dehydroquinate_synthase"/>
</dbReference>
<comment type="caution">
    <text evidence="9">The sequence shown here is derived from an EMBL/GenBank/DDBJ whole genome shotgun (WGS) entry which is preliminary data.</text>
</comment>
<dbReference type="PANTHER" id="PTHR43622:SF1">
    <property type="entry name" value="3-DEHYDROQUINATE SYNTHASE"/>
    <property type="match status" value="1"/>
</dbReference>
<evidence type="ECO:0000256" key="4">
    <source>
        <dbReference type="ARBA" id="ARBA00023027"/>
    </source>
</evidence>
<dbReference type="CDD" id="cd08195">
    <property type="entry name" value="DHQS"/>
    <property type="match status" value="1"/>
</dbReference>
<dbReference type="EMBL" id="JAUSUE010000031">
    <property type="protein sequence ID" value="MDQ0205137.1"/>
    <property type="molecule type" value="Genomic_DNA"/>
</dbReference>
<dbReference type="Gene3D" id="1.20.1090.10">
    <property type="entry name" value="Dehydroquinate synthase-like - alpha domain"/>
    <property type="match status" value="1"/>
</dbReference>
<dbReference type="RefSeq" id="WP_307225360.1">
    <property type="nucleotide sequence ID" value="NZ_CP116940.1"/>
</dbReference>
<dbReference type="Pfam" id="PF01761">
    <property type="entry name" value="DHQ_synthase"/>
    <property type="match status" value="1"/>
</dbReference>
<dbReference type="InterPro" id="IPR056179">
    <property type="entry name" value="DHQS_C"/>
</dbReference>
<keyword evidence="3" id="KW-0479">Metal-binding</keyword>
<keyword evidence="6" id="KW-0170">Cobalt</keyword>
<evidence type="ECO:0000256" key="6">
    <source>
        <dbReference type="ARBA" id="ARBA00023285"/>
    </source>
</evidence>
<dbReference type="InterPro" id="IPR030957">
    <property type="entry name" value="Put_AroB"/>
</dbReference>
<dbReference type="Proteomes" id="UP001239167">
    <property type="component" value="Unassembled WGS sequence"/>
</dbReference>
<protein>
    <submittedName>
        <fullName evidence="9">3-dehydroquinate synthase</fullName>
        <ecNumber evidence="9">4.2.3.4</ecNumber>
    </submittedName>
</protein>
<organism evidence="9 10">
    <name type="scientific">Pectinatus haikarae</name>
    <dbReference type="NCBI Taxonomy" id="349096"/>
    <lineage>
        <taxon>Bacteria</taxon>
        <taxon>Bacillati</taxon>
        <taxon>Bacillota</taxon>
        <taxon>Negativicutes</taxon>
        <taxon>Selenomonadales</taxon>
        <taxon>Selenomonadaceae</taxon>
        <taxon>Pectinatus</taxon>
    </lineage>
</organism>
<evidence type="ECO:0000313" key="9">
    <source>
        <dbReference type="EMBL" id="MDQ0205137.1"/>
    </source>
</evidence>
<dbReference type="EC" id="4.2.3.4" evidence="9"/>